<comment type="caution">
    <text evidence="2">The sequence shown here is derived from an EMBL/GenBank/DDBJ whole genome shotgun (WGS) entry which is preliminary data.</text>
</comment>
<evidence type="ECO:0000313" key="2">
    <source>
        <dbReference type="EMBL" id="MBW4564913.1"/>
    </source>
</evidence>
<keyword evidence="1" id="KW-0175">Coiled coil</keyword>
<evidence type="ECO:0000313" key="3">
    <source>
        <dbReference type="Proteomes" id="UP000715781"/>
    </source>
</evidence>
<feature type="coiled-coil region" evidence="1">
    <location>
        <begin position="66"/>
        <end position="93"/>
    </location>
</feature>
<gene>
    <name evidence="2" type="ORF">KME32_28075</name>
</gene>
<protein>
    <submittedName>
        <fullName evidence="2">Uncharacterized protein</fullName>
    </submittedName>
</protein>
<dbReference type="AlphaFoldDB" id="A0A951Q542"/>
<dbReference type="EMBL" id="JAHHHN010000028">
    <property type="protein sequence ID" value="MBW4564913.1"/>
    <property type="molecule type" value="Genomic_DNA"/>
</dbReference>
<reference evidence="2" key="2">
    <citation type="journal article" date="2022" name="Microbiol. Resour. Announc.">
        <title>Metagenome Sequencing to Explore Phylogenomics of Terrestrial Cyanobacteria.</title>
        <authorList>
            <person name="Ward R.D."/>
            <person name="Stajich J.E."/>
            <person name="Johansen J.R."/>
            <person name="Huntemann M."/>
            <person name="Clum A."/>
            <person name="Foster B."/>
            <person name="Foster B."/>
            <person name="Roux S."/>
            <person name="Palaniappan K."/>
            <person name="Varghese N."/>
            <person name="Mukherjee S."/>
            <person name="Reddy T.B.K."/>
            <person name="Daum C."/>
            <person name="Copeland A."/>
            <person name="Chen I.A."/>
            <person name="Ivanova N.N."/>
            <person name="Kyrpides N.C."/>
            <person name="Shapiro N."/>
            <person name="Eloe-Fadrosh E.A."/>
            <person name="Pietrasiak N."/>
        </authorList>
    </citation>
    <scope>NUCLEOTIDE SEQUENCE</scope>
    <source>
        <strain evidence="2">JT2-VF2</strain>
    </source>
</reference>
<dbReference type="Proteomes" id="UP000715781">
    <property type="component" value="Unassembled WGS sequence"/>
</dbReference>
<organism evidence="2 3">
    <name type="scientific">Mojavia pulchra JT2-VF2</name>
    <dbReference type="NCBI Taxonomy" id="287848"/>
    <lineage>
        <taxon>Bacteria</taxon>
        <taxon>Bacillati</taxon>
        <taxon>Cyanobacteriota</taxon>
        <taxon>Cyanophyceae</taxon>
        <taxon>Nostocales</taxon>
        <taxon>Nostocaceae</taxon>
    </lineage>
</organism>
<proteinExistence type="predicted"/>
<name>A0A951Q542_9NOST</name>
<sequence>MNTLQLNPGDKIGVFFYDDKRGTKAVIEEIAKVSPTGIVTLKSGTRYTSIGKEIGALGDPTYLCTVEKAQAVIDKAAQRKQQKEEEYKAYLASPEGRRDKAAALAVQAAIKAINQYGWYADVDGHMDVMETEIEQIIKKYLSEHEPIN</sequence>
<accession>A0A951Q542</accession>
<reference evidence="2" key="1">
    <citation type="submission" date="2021-05" db="EMBL/GenBank/DDBJ databases">
        <authorList>
            <person name="Pietrasiak N."/>
            <person name="Ward R."/>
            <person name="Stajich J.E."/>
            <person name="Kurbessoian T."/>
        </authorList>
    </citation>
    <scope>NUCLEOTIDE SEQUENCE</scope>
    <source>
        <strain evidence="2">JT2-VF2</strain>
    </source>
</reference>
<evidence type="ECO:0000256" key="1">
    <source>
        <dbReference type="SAM" id="Coils"/>
    </source>
</evidence>